<evidence type="ECO:0000313" key="2">
    <source>
        <dbReference type="EMBL" id="GAG31984.1"/>
    </source>
</evidence>
<dbReference type="Pfam" id="PF13302">
    <property type="entry name" value="Acetyltransf_3"/>
    <property type="match status" value="1"/>
</dbReference>
<evidence type="ECO:0000259" key="1">
    <source>
        <dbReference type="Pfam" id="PF13302"/>
    </source>
</evidence>
<protein>
    <recommendedName>
        <fullName evidence="1">N-acetyltransferase domain-containing protein</fullName>
    </recommendedName>
</protein>
<organism evidence="2">
    <name type="scientific">marine sediment metagenome</name>
    <dbReference type="NCBI Taxonomy" id="412755"/>
    <lineage>
        <taxon>unclassified sequences</taxon>
        <taxon>metagenomes</taxon>
        <taxon>ecological metagenomes</taxon>
    </lineage>
</organism>
<dbReference type="SUPFAM" id="SSF55729">
    <property type="entry name" value="Acyl-CoA N-acyltransferases (Nat)"/>
    <property type="match status" value="1"/>
</dbReference>
<comment type="caution">
    <text evidence="2">The sequence shown here is derived from an EMBL/GenBank/DDBJ whole genome shotgun (WGS) entry which is preliminary data.</text>
</comment>
<feature type="domain" description="N-acetyltransferase" evidence="1">
    <location>
        <begin position="17"/>
        <end position="124"/>
    </location>
</feature>
<dbReference type="EMBL" id="BARS01041415">
    <property type="protein sequence ID" value="GAG31984.1"/>
    <property type="molecule type" value="Genomic_DNA"/>
</dbReference>
<accession>X0WM13</accession>
<sequence length="124" mass="14442">MDLDCVFQAFPHVETERFVLRRLHLSDVESLFAILADAEVTRFYDDEAFTEISQAREQINAWASGFDERRCIRWGIARREDDIIVGTCGYYGFHAWHRRGSLGYELASSYWRQGIMTEALDAII</sequence>
<dbReference type="PANTHER" id="PTHR43792">
    <property type="entry name" value="GNAT FAMILY, PUTATIVE (AFU_ORTHOLOGUE AFUA_3G00765)-RELATED-RELATED"/>
    <property type="match status" value="1"/>
</dbReference>
<gene>
    <name evidence="2" type="ORF">S01H1_62993</name>
</gene>
<dbReference type="PANTHER" id="PTHR43792:SF9">
    <property type="entry name" value="RIBOSOMAL-PROTEIN-ALANINE ACETYLTRANSFERASE"/>
    <property type="match status" value="1"/>
</dbReference>
<feature type="non-terminal residue" evidence="2">
    <location>
        <position position="124"/>
    </location>
</feature>
<name>X0WM13_9ZZZZ</name>
<dbReference type="GO" id="GO:0005737">
    <property type="term" value="C:cytoplasm"/>
    <property type="evidence" value="ECO:0007669"/>
    <property type="project" value="TreeGrafter"/>
</dbReference>
<dbReference type="InterPro" id="IPR051531">
    <property type="entry name" value="N-acetyltransferase"/>
</dbReference>
<dbReference type="GO" id="GO:0008999">
    <property type="term" value="F:protein-N-terminal-alanine acetyltransferase activity"/>
    <property type="evidence" value="ECO:0007669"/>
    <property type="project" value="TreeGrafter"/>
</dbReference>
<dbReference type="Gene3D" id="3.40.630.30">
    <property type="match status" value="1"/>
</dbReference>
<dbReference type="AlphaFoldDB" id="X0WM13"/>
<dbReference type="InterPro" id="IPR016181">
    <property type="entry name" value="Acyl_CoA_acyltransferase"/>
</dbReference>
<reference evidence="2" key="1">
    <citation type="journal article" date="2014" name="Front. Microbiol.">
        <title>High frequency of phylogenetically diverse reductive dehalogenase-homologous genes in deep subseafloor sedimentary metagenomes.</title>
        <authorList>
            <person name="Kawai M."/>
            <person name="Futagami T."/>
            <person name="Toyoda A."/>
            <person name="Takaki Y."/>
            <person name="Nishi S."/>
            <person name="Hori S."/>
            <person name="Arai W."/>
            <person name="Tsubouchi T."/>
            <person name="Morono Y."/>
            <person name="Uchiyama I."/>
            <person name="Ito T."/>
            <person name="Fujiyama A."/>
            <person name="Inagaki F."/>
            <person name="Takami H."/>
        </authorList>
    </citation>
    <scope>NUCLEOTIDE SEQUENCE</scope>
    <source>
        <strain evidence="2">Expedition CK06-06</strain>
    </source>
</reference>
<proteinExistence type="predicted"/>
<dbReference type="InterPro" id="IPR000182">
    <property type="entry name" value="GNAT_dom"/>
</dbReference>